<dbReference type="Proteomes" id="UP000238365">
    <property type="component" value="Chromosome"/>
</dbReference>
<feature type="domain" description="XdhC- CoxI" evidence="1">
    <location>
        <begin position="15"/>
        <end position="82"/>
    </location>
</feature>
<dbReference type="RefSeq" id="WP_104957099.1">
    <property type="nucleotide sequence ID" value="NZ_CP026377.1"/>
</dbReference>
<dbReference type="InterPro" id="IPR027051">
    <property type="entry name" value="XdhC_Rossmann_dom"/>
</dbReference>
<name>A0A2L0IF56_9GAMM</name>
<protein>
    <submittedName>
        <fullName evidence="3">XshC-Cox1 family protein</fullName>
    </submittedName>
</protein>
<dbReference type="InterPro" id="IPR003777">
    <property type="entry name" value="XdhC_CoxI"/>
</dbReference>
<dbReference type="PANTHER" id="PTHR30388:SF4">
    <property type="entry name" value="MOLYBDENUM COFACTOR INSERTION CHAPERONE PAOD"/>
    <property type="match status" value="1"/>
</dbReference>
<proteinExistence type="predicted"/>
<feature type="domain" description="XdhC Rossmann" evidence="2">
    <location>
        <begin position="168"/>
        <end position="315"/>
    </location>
</feature>
<dbReference type="EMBL" id="CP026377">
    <property type="protein sequence ID" value="AUX93236.1"/>
    <property type="molecule type" value="Genomic_DNA"/>
</dbReference>
<keyword evidence="4" id="KW-1185">Reference proteome</keyword>
<dbReference type="Gene3D" id="3.40.50.720">
    <property type="entry name" value="NAD(P)-binding Rossmann-like Domain"/>
    <property type="match status" value="1"/>
</dbReference>
<dbReference type="Pfam" id="PF02625">
    <property type="entry name" value="XdhC_CoxI"/>
    <property type="match status" value="1"/>
</dbReference>
<dbReference type="PANTHER" id="PTHR30388">
    <property type="entry name" value="ALDEHYDE OXIDOREDUCTASE MOLYBDENUM COFACTOR ASSEMBLY PROTEIN"/>
    <property type="match status" value="1"/>
</dbReference>
<evidence type="ECO:0000259" key="1">
    <source>
        <dbReference type="Pfam" id="PF02625"/>
    </source>
</evidence>
<dbReference type="AlphaFoldDB" id="A0A2L0IF56"/>
<evidence type="ECO:0000313" key="3">
    <source>
        <dbReference type="EMBL" id="AUX93236.1"/>
    </source>
</evidence>
<sequence>MQSLDQQVIACALKWHRQGAAVWLCTVLHSWGSAPRAPGAMLVANPQGAFCGSLSGGCIEDDFLARLQQGAFLRDSQLARYGEGGLDATVRLPCGGVLEVLVERLPADAATLAHLELLQRALAGGDRLIKQVIIGQRARLETARDDGPRTLHYDCDSVSLPIGSVPTLLLAGYSTVAGECLRLALMLGMQVVVCEHRDAFWQQLQTHHPEQPALRCVNQHPARYLELHGATAQTAVICATHDPRVDDLALLEAVNTPAFYLGAMGSASNSQQRLARLRRIGELDEGSLRRIHAPVGLPIGSKTPTEIALAIMADIVRVKNGRTLAATA</sequence>
<dbReference type="Pfam" id="PF13478">
    <property type="entry name" value="XdhC_C"/>
    <property type="match status" value="1"/>
</dbReference>
<accession>A0A2L0IF56</accession>
<dbReference type="KEGG" id="pgz:C2E15_09205"/>
<organism evidence="3 4">
    <name type="scientific">Mixta gaviniae</name>
    <dbReference type="NCBI Taxonomy" id="665914"/>
    <lineage>
        <taxon>Bacteria</taxon>
        <taxon>Pseudomonadati</taxon>
        <taxon>Pseudomonadota</taxon>
        <taxon>Gammaproteobacteria</taxon>
        <taxon>Enterobacterales</taxon>
        <taxon>Erwiniaceae</taxon>
        <taxon>Mixta</taxon>
    </lineage>
</organism>
<evidence type="ECO:0000313" key="4">
    <source>
        <dbReference type="Proteomes" id="UP000238365"/>
    </source>
</evidence>
<dbReference type="InterPro" id="IPR052698">
    <property type="entry name" value="MoCofactor_Util/Proc"/>
</dbReference>
<reference evidence="3 4" key="1">
    <citation type="submission" date="2018-01" db="EMBL/GenBank/DDBJ databases">
        <title>Complete and assembled Genome of Pantoea gaviniae DSM22758T.</title>
        <authorList>
            <person name="Stevens M.J.A."/>
            <person name="Zurfluh K."/>
            <person name="Stephan R."/>
        </authorList>
    </citation>
    <scope>NUCLEOTIDE SEQUENCE [LARGE SCALE GENOMIC DNA]</scope>
    <source>
        <strain evidence="3 4">DSM 22758</strain>
    </source>
</reference>
<evidence type="ECO:0000259" key="2">
    <source>
        <dbReference type="Pfam" id="PF13478"/>
    </source>
</evidence>
<gene>
    <name evidence="3" type="ORF">C2E15_09205</name>
</gene>